<reference evidence="1 2" key="1">
    <citation type="submission" date="2011-02" db="EMBL/GenBank/DDBJ databases">
        <title>The Genome Sequence of Sphaeroforma arctica JP610.</title>
        <authorList>
            <consortium name="The Broad Institute Genome Sequencing Platform"/>
            <person name="Russ C."/>
            <person name="Cuomo C."/>
            <person name="Young S.K."/>
            <person name="Zeng Q."/>
            <person name="Gargeya S."/>
            <person name="Alvarado L."/>
            <person name="Berlin A."/>
            <person name="Chapman S.B."/>
            <person name="Chen Z."/>
            <person name="Freedman E."/>
            <person name="Gellesch M."/>
            <person name="Goldberg J."/>
            <person name="Griggs A."/>
            <person name="Gujja S."/>
            <person name="Heilman E."/>
            <person name="Heiman D."/>
            <person name="Howarth C."/>
            <person name="Mehta T."/>
            <person name="Neiman D."/>
            <person name="Pearson M."/>
            <person name="Roberts A."/>
            <person name="Saif S."/>
            <person name="Shea T."/>
            <person name="Shenoy N."/>
            <person name="Sisk P."/>
            <person name="Stolte C."/>
            <person name="Sykes S."/>
            <person name="White J."/>
            <person name="Yandava C."/>
            <person name="Burger G."/>
            <person name="Gray M.W."/>
            <person name="Holland P.W.H."/>
            <person name="King N."/>
            <person name="Lang F.B.F."/>
            <person name="Roger A.J."/>
            <person name="Ruiz-Trillo I."/>
            <person name="Haas B."/>
            <person name="Nusbaum C."/>
            <person name="Birren B."/>
        </authorList>
    </citation>
    <scope>NUCLEOTIDE SEQUENCE [LARGE SCALE GENOMIC DNA]</scope>
    <source>
        <strain evidence="1 2">JP610</strain>
    </source>
</reference>
<organism evidence="1 2">
    <name type="scientific">Sphaeroforma arctica JP610</name>
    <dbReference type="NCBI Taxonomy" id="667725"/>
    <lineage>
        <taxon>Eukaryota</taxon>
        <taxon>Ichthyosporea</taxon>
        <taxon>Ichthyophonida</taxon>
        <taxon>Sphaeroforma</taxon>
    </lineage>
</organism>
<keyword evidence="2" id="KW-1185">Reference proteome</keyword>
<dbReference type="GeneID" id="25914323"/>
<evidence type="ECO:0000313" key="1">
    <source>
        <dbReference type="EMBL" id="KNC73622.1"/>
    </source>
</evidence>
<proteinExistence type="predicted"/>
<dbReference type="RefSeq" id="XP_014147524.1">
    <property type="nucleotide sequence ID" value="XM_014292049.1"/>
</dbReference>
<name>A0A0L0FA99_9EUKA</name>
<feature type="non-terminal residue" evidence="1">
    <location>
        <position position="139"/>
    </location>
</feature>
<sequence length="139" mass="15286">MASVCVGEKYVSDNEGNKYCPDCACQRVECGKYTGSTPAVVNGHKYCPAACVCQDKSCGKPFVNDRFKEVDGLRFCPDCVCQRPECDQIPGDAAKTVDGKKYCPGCVCADEECGKPFMNNQFKEVDGERYCPDCMCQRP</sequence>
<dbReference type="EMBL" id="KQ245378">
    <property type="protein sequence ID" value="KNC73622.1"/>
    <property type="molecule type" value="Genomic_DNA"/>
</dbReference>
<accession>A0A0L0FA99</accession>
<dbReference type="Proteomes" id="UP000054560">
    <property type="component" value="Unassembled WGS sequence"/>
</dbReference>
<protein>
    <submittedName>
        <fullName evidence="1">Uncharacterized protein</fullName>
    </submittedName>
</protein>
<dbReference type="AlphaFoldDB" id="A0A0L0FA99"/>
<evidence type="ECO:0000313" key="2">
    <source>
        <dbReference type="Proteomes" id="UP000054560"/>
    </source>
</evidence>
<gene>
    <name evidence="1" type="ORF">SARC_13819</name>
</gene>